<sequence length="176" mass="18278">MLRNPYAIVAIVTAASLMSLLVGQISKAGQVSGGGVVIDPDDPSITGRFGISAQKSAGGTAKGEIQWVRKIDGQISAISHVRVDCILLLDSNTALVGGTVVLDSDPSYIGTTAIVGIRDNGQGLSALPDERTSILYSLEAGFELDCDTVAFLISNGVIDVEDFLQPVKSGNFQVSP</sequence>
<name>A0A9X2JIL6_9BACT</name>
<dbReference type="EMBL" id="JAMXLR010000033">
    <property type="protein sequence ID" value="MCO6044054.1"/>
    <property type="molecule type" value="Genomic_DNA"/>
</dbReference>
<evidence type="ECO:0000313" key="2">
    <source>
        <dbReference type="Proteomes" id="UP001155241"/>
    </source>
</evidence>
<evidence type="ECO:0000313" key="1">
    <source>
        <dbReference type="EMBL" id="MCO6044054.1"/>
    </source>
</evidence>
<dbReference type="AlphaFoldDB" id="A0A9X2JIL6"/>
<keyword evidence="2" id="KW-1185">Reference proteome</keyword>
<organism evidence="1 2">
    <name type="scientific">Aeoliella straminimaris</name>
    <dbReference type="NCBI Taxonomy" id="2954799"/>
    <lineage>
        <taxon>Bacteria</taxon>
        <taxon>Pseudomonadati</taxon>
        <taxon>Planctomycetota</taxon>
        <taxon>Planctomycetia</taxon>
        <taxon>Pirellulales</taxon>
        <taxon>Lacipirellulaceae</taxon>
        <taxon>Aeoliella</taxon>
    </lineage>
</organism>
<gene>
    <name evidence="1" type="ORF">NG895_09045</name>
</gene>
<reference evidence="1" key="1">
    <citation type="submission" date="2022-06" db="EMBL/GenBank/DDBJ databases">
        <title>Aeoliella straminimaris, a novel planctomycete from sediments.</title>
        <authorList>
            <person name="Vitorino I.R."/>
            <person name="Lage O.M."/>
        </authorList>
    </citation>
    <scope>NUCLEOTIDE SEQUENCE</scope>
    <source>
        <strain evidence="1">ICT_H6.2</strain>
    </source>
</reference>
<dbReference type="RefSeq" id="WP_252852160.1">
    <property type="nucleotide sequence ID" value="NZ_JAMXLR010000033.1"/>
</dbReference>
<accession>A0A9X2JIL6</accession>
<dbReference type="Proteomes" id="UP001155241">
    <property type="component" value="Unassembled WGS sequence"/>
</dbReference>
<protein>
    <submittedName>
        <fullName evidence="1">Uncharacterized protein</fullName>
    </submittedName>
</protein>
<proteinExistence type="predicted"/>
<comment type="caution">
    <text evidence="1">The sequence shown here is derived from an EMBL/GenBank/DDBJ whole genome shotgun (WGS) entry which is preliminary data.</text>
</comment>